<evidence type="ECO:0000256" key="3">
    <source>
        <dbReference type="ARBA" id="ARBA00022741"/>
    </source>
</evidence>
<comment type="caution">
    <text evidence="10">The sequence shown here is derived from an EMBL/GenBank/DDBJ whole genome shotgun (WGS) entry which is preliminary data.</text>
</comment>
<comment type="cofactor">
    <cofactor evidence="1">
        <name>Mg(2+)</name>
        <dbReference type="ChEBI" id="CHEBI:18420"/>
    </cofactor>
</comment>
<keyword evidence="5" id="KW-0460">Magnesium</keyword>
<gene>
    <name evidence="10" type="ORF">GCM10007907_08100</name>
</gene>
<dbReference type="Gene3D" id="3.10.20.70">
    <property type="entry name" value="Glutamine synthetase, N-terminal domain"/>
    <property type="match status" value="1"/>
</dbReference>
<feature type="domain" description="GS beta-grasp" evidence="8">
    <location>
        <begin position="31"/>
        <end position="114"/>
    </location>
</feature>
<reference evidence="11" key="1">
    <citation type="journal article" date="2019" name="Int. J. Syst. Evol. Microbiol.">
        <title>The Global Catalogue of Microorganisms (GCM) 10K type strain sequencing project: providing services to taxonomists for standard genome sequencing and annotation.</title>
        <authorList>
            <consortium name="The Broad Institute Genomics Platform"/>
            <consortium name="The Broad Institute Genome Sequencing Center for Infectious Disease"/>
            <person name="Wu L."/>
            <person name="Ma J."/>
        </authorList>
    </citation>
    <scope>NUCLEOTIDE SEQUENCE [LARGE SCALE GENOMIC DNA]</scope>
    <source>
        <strain evidence="11">NBRC 110044</strain>
    </source>
</reference>
<evidence type="ECO:0000256" key="4">
    <source>
        <dbReference type="ARBA" id="ARBA00022840"/>
    </source>
</evidence>
<feature type="domain" description="GS catalytic" evidence="9">
    <location>
        <begin position="120"/>
        <end position="463"/>
    </location>
</feature>
<evidence type="ECO:0000259" key="9">
    <source>
        <dbReference type="PROSITE" id="PS51987"/>
    </source>
</evidence>
<protein>
    <submittedName>
        <fullName evidence="10">Type III glutamate--ammonia ligase</fullName>
    </submittedName>
</protein>
<comment type="similarity">
    <text evidence="6 7">Belongs to the glutamine synthetase family.</text>
</comment>
<dbReference type="InterPro" id="IPR017536">
    <property type="entry name" value="Glutamine_synthetase_typeIII"/>
</dbReference>
<dbReference type="Pfam" id="PF00120">
    <property type="entry name" value="Gln-synt_C"/>
    <property type="match status" value="1"/>
</dbReference>
<keyword evidence="4" id="KW-0067">ATP-binding</keyword>
<evidence type="ECO:0000256" key="5">
    <source>
        <dbReference type="ARBA" id="ARBA00022842"/>
    </source>
</evidence>
<evidence type="ECO:0000256" key="1">
    <source>
        <dbReference type="ARBA" id="ARBA00001946"/>
    </source>
</evidence>
<dbReference type="EMBL" id="BSOG01000001">
    <property type="protein sequence ID" value="GLR12020.1"/>
    <property type="molecule type" value="Genomic_DNA"/>
</dbReference>
<dbReference type="InterPro" id="IPR014746">
    <property type="entry name" value="Gln_synth/guanido_kin_cat_dom"/>
</dbReference>
<dbReference type="SUPFAM" id="SSF55931">
    <property type="entry name" value="Glutamine synthetase/guanido kinase"/>
    <property type="match status" value="1"/>
</dbReference>
<dbReference type="InterPro" id="IPR008147">
    <property type="entry name" value="Gln_synt_N"/>
</dbReference>
<dbReference type="NCBIfam" id="TIGR03105">
    <property type="entry name" value="gln_synth_III"/>
    <property type="match status" value="1"/>
</dbReference>
<dbReference type="GO" id="GO:0016874">
    <property type="term" value="F:ligase activity"/>
    <property type="evidence" value="ECO:0007669"/>
    <property type="project" value="UniProtKB-KW"/>
</dbReference>
<dbReference type="SUPFAM" id="SSF54368">
    <property type="entry name" value="Glutamine synthetase, N-terminal domain"/>
    <property type="match status" value="1"/>
</dbReference>
<evidence type="ECO:0000256" key="6">
    <source>
        <dbReference type="PROSITE-ProRule" id="PRU01330"/>
    </source>
</evidence>
<name>A0ABQ5YAP2_9NEIS</name>
<dbReference type="PROSITE" id="PS51987">
    <property type="entry name" value="GS_CATALYTIC"/>
    <property type="match status" value="1"/>
</dbReference>
<dbReference type="Gene3D" id="3.30.590.10">
    <property type="entry name" value="Glutamine synthetase/guanido kinase, catalytic domain"/>
    <property type="match status" value="1"/>
</dbReference>
<dbReference type="PROSITE" id="PS00181">
    <property type="entry name" value="GLNA_ATP"/>
    <property type="match status" value="1"/>
</dbReference>
<evidence type="ECO:0000256" key="2">
    <source>
        <dbReference type="ARBA" id="ARBA00022598"/>
    </source>
</evidence>
<evidence type="ECO:0000256" key="7">
    <source>
        <dbReference type="RuleBase" id="RU000384"/>
    </source>
</evidence>
<accession>A0ABQ5YAP2</accession>
<dbReference type="InterPro" id="IPR008146">
    <property type="entry name" value="Gln_synth_cat_dom"/>
</dbReference>
<dbReference type="PANTHER" id="PTHR43785:SF14">
    <property type="entry name" value="GLUTAMINE SYNTHETASE"/>
    <property type="match status" value="1"/>
</dbReference>
<sequence length="463" mass="51090">MQDSNPHEQHMAKDESKQAALAQAQQWLQQHQVKYLLAQFVDIHGAAKTKVVPARHLDMITHTGAGFSGYAIWGTGIARNGGDYYARADLDTLALVPWQPGYARVVGDGHVHGQPHPLCSRVLLKQQLARLAVRGWTLNTGLEPEFILLRRTADGDYRPADELDVLDKASYDYKGLSREANRVFLERVTEAMAAVGADVYQIDHEDAPGQYEINYVYSDALTSADRYIYFKMAASHAAEQLGMLCSFMPKPFADRAGSGLHFHLSIADATGRNLFEDASDPQGYGLSSLGYHFLAGILQHAPALTAICAPTVNSYKRLVVGNSLSGATWAPAYVAYGDNRTVLARCPGGRIEWRLADAGANPYLVTAALIAAGLDGISRQLQPGRKVDDDLYEYDEGQLERAGIRPVPQNLGEAVAALEADQVMLEALGADFVAEFARIKRMEWVEYSRHVSDWERKRYADFF</sequence>
<keyword evidence="3" id="KW-0547">Nucleotide-binding</keyword>
<proteinExistence type="inferred from homology"/>
<dbReference type="InterPro" id="IPR036651">
    <property type="entry name" value="Gln_synt_N_sf"/>
</dbReference>
<organism evidence="10 11">
    <name type="scientific">Chitinimonas prasina</name>
    <dbReference type="NCBI Taxonomy" id="1434937"/>
    <lineage>
        <taxon>Bacteria</taxon>
        <taxon>Pseudomonadati</taxon>
        <taxon>Pseudomonadota</taxon>
        <taxon>Betaproteobacteria</taxon>
        <taxon>Neisseriales</taxon>
        <taxon>Chitinibacteraceae</taxon>
        <taxon>Chitinimonas</taxon>
    </lineage>
</organism>
<evidence type="ECO:0000259" key="8">
    <source>
        <dbReference type="PROSITE" id="PS51986"/>
    </source>
</evidence>
<dbReference type="PANTHER" id="PTHR43785">
    <property type="entry name" value="GAMMA-GLUTAMYLPUTRESCINE SYNTHETASE"/>
    <property type="match status" value="1"/>
</dbReference>
<dbReference type="InterPro" id="IPR027303">
    <property type="entry name" value="Gln_synth_gly_rich_site"/>
</dbReference>
<dbReference type="Proteomes" id="UP001156706">
    <property type="component" value="Unassembled WGS sequence"/>
</dbReference>
<evidence type="ECO:0000313" key="10">
    <source>
        <dbReference type="EMBL" id="GLR12020.1"/>
    </source>
</evidence>
<dbReference type="SMART" id="SM01230">
    <property type="entry name" value="Gln-synt_C"/>
    <property type="match status" value="1"/>
</dbReference>
<evidence type="ECO:0000313" key="11">
    <source>
        <dbReference type="Proteomes" id="UP001156706"/>
    </source>
</evidence>
<keyword evidence="11" id="KW-1185">Reference proteome</keyword>
<keyword evidence="2 10" id="KW-0436">Ligase</keyword>
<dbReference type="PROSITE" id="PS51986">
    <property type="entry name" value="GS_BETA_GRASP"/>
    <property type="match status" value="1"/>
</dbReference>